<reference evidence="1" key="1">
    <citation type="submission" date="2018-05" db="EMBL/GenBank/DDBJ databases">
        <authorList>
            <person name="Lanie J.A."/>
            <person name="Ng W.-L."/>
            <person name="Kazmierczak K.M."/>
            <person name="Andrzejewski T.M."/>
            <person name="Davidsen T.M."/>
            <person name="Wayne K.J."/>
            <person name="Tettelin H."/>
            <person name="Glass J.I."/>
            <person name="Rusch D."/>
            <person name="Podicherti R."/>
            <person name="Tsui H.-C.T."/>
            <person name="Winkler M.E."/>
        </authorList>
    </citation>
    <scope>NUCLEOTIDE SEQUENCE</scope>
</reference>
<organism evidence="1">
    <name type="scientific">marine metagenome</name>
    <dbReference type="NCBI Taxonomy" id="408172"/>
    <lineage>
        <taxon>unclassified sequences</taxon>
        <taxon>metagenomes</taxon>
        <taxon>ecological metagenomes</taxon>
    </lineage>
</organism>
<dbReference type="InterPro" id="IPR015943">
    <property type="entry name" value="WD40/YVTN_repeat-like_dom_sf"/>
</dbReference>
<feature type="non-terminal residue" evidence="1">
    <location>
        <position position="231"/>
    </location>
</feature>
<evidence type="ECO:0008006" key="2">
    <source>
        <dbReference type="Google" id="ProtNLM"/>
    </source>
</evidence>
<dbReference type="PANTHER" id="PTHR42754:SF1">
    <property type="entry name" value="LIPOPROTEIN"/>
    <property type="match status" value="1"/>
</dbReference>
<protein>
    <recommendedName>
        <fullName evidence="2">Bulb-type lectin domain-containing protein</fullName>
    </recommendedName>
</protein>
<feature type="non-terminal residue" evidence="1">
    <location>
        <position position="1"/>
    </location>
</feature>
<gene>
    <name evidence="1" type="ORF">METZ01_LOCUS507707</name>
</gene>
<sequence>QHEINGQTDLWAIKTNERGLHEWDRSFGGGEDEDGYDVIATSDGGFLFVGFSWSYGNGQQVYAVKTDFHGNTLWEKTYGGGMWEVGEAVIEVKGGGFVIAGYSNSPGISSGNTDMYLLKIDKEGNVIWQQAYGNQVFPNHEWAYDLLQLSDEGFLLVGARDRYNNEARNIIIISLDVNGTLLWEKEIKTNGDEVALSISKSSDGEFFICATVNSTAESNRYQPRVIKIDSE</sequence>
<accession>A0A383EEI8</accession>
<name>A0A383EEI8_9ZZZZ</name>
<dbReference type="AlphaFoldDB" id="A0A383EEI8"/>
<dbReference type="SUPFAM" id="SSF50998">
    <property type="entry name" value="Quinoprotein alcohol dehydrogenase-like"/>
    <property type="match status" value="1"/>
</dbReference>
<dbReference type="PANTHER" id="PTHR42754">
    <property type="entry name" value="ENDOGLUCANASE"/>
    <property type="match status" value="1"/>
</dbReference>
<dbReference type="InterPro" id="IPR011047">
    <property type="entry name" value="Quinoprotein_ADH-like_sf"/>
</dbReference>
<dbReference type="EMBL" id="UINC01224995">
    <property type="protein sequence ID" value="SVE54853.1"/>
    <property type="molecule type" value="Genomic_DNA"/>
</dbReference>
<dbReference type="Gene3D" id="2.130.10.10">
    <property type="entry name" value="YVTN repeat-like/Quinoprotein amine dehydrogenase"/>
    <property type="match status" value="1"/>
</dbReference>
<evidence type="ECO:0000313" key="1">
    <source>
        <dbReference type="EMBL" id="SVE54853.1"/>
    </source>
</evidence>
<proteinExistence type="predicted"/>